<sequence>MTEADIYEDESAHATLMGSTSVWIGQSKEMLHQDLGDNSATITVTISASKMSLITSMQKPPQHLAKSRGNEAASQRNEKTSGLVFNEKEADK</sequence>
<gene>
    <name evidence="2" type="ORF">RRG08_009831</name>
</gene>
<evidence type="ECO:0000256" key="1">
    <source>
        <dbReference type="SAM" id="MobiDB-lite"/>
    </source>
</evidence>
<dbReference type="AlphaFoldDB" id="A0AAE0Z530"/>
<organism evidence="2 3">
    <name type="scientific">Elysia crispata</name>
    <name type="common">lettuce slug</name>
    <dbReference type="NCBI Taxonomy" id="231223"/>
    <lineage>
        <taxon>Eukaryota</taxon>
        <taxon>Metazoa</taxon>
        <taxon>Spiralia</taxon>
        <taxon>Lophotrochozoa</taxon>
        <taxon>Mollusca</taxon>
        <taxon>Gastropoda</taxon>
        <taxon>Heterobranchia</taxon>
        <taxon>Euthyneura</taxon>
        <taxon>Panpulmonata</taxon>
        <taxon>Sacoglossa</taxon>
        <taxon>Placobranchoidea</taxon>
        <taxon>Plakobranchidae</taxon>
        <taxon>Elysia</taxon>
    </lineage>
</organism>
<name>A0AAE0Z530_9GAST</name>
<dbReference type="Proteomes" id="UP001283361">
    <property type="component" value="Unassembled WGS sequence"/>
</dbReference>
<feature type="region of interest" description="Disordered" evidence="1">
    <location>
        <begin position="60"/>
        <end position="92"/>
    </location>
</feature>
<comment type="caution">
    <text evidence="2">The sequence shown here is derived from an EMBL/GenBank/DDBJ whole genome shotgun (WGS) entry which is preliminary data.</text>
</comment>
<reference evidence="2" key="1">
    <citation type="journal article" date="2023" name="G3 (Bethesda)">
        <title>A reference genome for the long-term kleptoplast-retaining sea slug Elysia crispata morphotype clarki.</title>
        <authorList>
            <person name="Eastman K.E."/>
            <person name="Pendleton A.L."/>
            <person name="Shaikh M.A."/>
            <person name="Suttiyut T."/>
            <person name="Ogas R."/>
            <person name="Tomko P."/>
            <person name="Gavelis G."/>
            <person name="Widhalm J.R."/>
            <person name="Wisecaver J.H."/>
        </authorList>
    </citation>
    <scope>NUCLEOTIDE SEQUENCE</scope>
    <source>
        <strain evidence="2">ECLA1</strain>
    </source>
</reference>
<keyword evidence="3" id="KW-1185">Reference proteome</keyword>
<evidence type="ECO:0000313" key="2">
    <source>
        <dbReference type="EMBL" id="KAK3762441.1"/>
    </source>
</evidence>
<evidence type="ECO:0000313" key="3">
    <source>
        <dbReference type="Proteomes" id="UP001283361"/>
    </source>
</evidence>
<accession>A0AAE0Z530</accession>
<protein>
    <submittedName>
        <fullName evidence="2">Uncharacterized protein</fullName>
    </submittedName>
</protein>
<dbReference type="EMBL" id="JAWDGP010004710">
    <property type="protein sequence ID" value="KAK3762441.1"/>
    <property type="molecule type" value="Genomic_DNA"/>
</dbReference>
<proteinExistence type="predicted"/>